<dbReference type="InterPro" id="IPR040521">
    <property type="entry name" value="KDZ"/>
</dbReference>
<evidence type="ECO:0000313" key="2">
    <source>
        <dbReference type="EMBL" id="KAG2435357.1"/>
    </source>
</evidence>
<protein>
    <submittedName>
        <fullName evidence="2">Uncharacterized protein</fullName>
    </submittedName>
</protein>
<name>A0A835VZT9_CHLIN</name>
<organism evidence="2 3">
    <name type="scientific">Chlamydomonas incerta</name>
    <dbReference type="NCBI Taxonomy" id="51695"/>
    <lineage>
        <taxon>Eukaryota</taxon>
        <taxon>Viridiplantae</taxon>
        <taxon>Chlorophyta</taxon>
        <taxon>core chlorophytes</taxon>
        <taxon>Chlorophyceae</taxon>
        <taxon>CS clade</taxon>
        <taxon>Chlamydomonadales</taxon>
        <taxon>Chlamydomonadaceae</taxon>
        <taxon>Chlamydomonas</taxon>
    </lineage>
</organism>
<dbReference type="Pfam" id="PF18758">
    <property type="entry name" value="KDZ"/>
    <property type="match status" value="1"/>
</dbReference>
<gene>
    <name evidence="2" type="ORF">HXX76_007430</name>
</gene>
<sequence length="349" mass="39250">MYGGDLWVPEEAVATRLEQRQKLARVEAGLQLEGAACSDFKAAKEASSRTANYDRMGVAALVCRHGFVVSMASLMTPENFVYYELLLEAVAAKMDLAAVKAVFLDVACKFEGYYEGMRAEMADDGVALPLLVFAVGPWHIMPHKPECHVRYNLRLMEGLGLTFGDLIEHLWADIRKHWYIMAYMSPAARQDFMTMLVKHRHMKEDSLAAQLASNVRRALKESKELEARLAELGLEAAMPNPQEEMLLQLALHHEDAGAAASSSDRPSLKGRKPWRRDYLEALERFYYLSHNLRTTEAGHDNPQLREAREELQTLTAKIEAIENKKDISRWAQNCRFAGGHEEGADKAAG</sequence>
<dbReference type="AlphaFoldDB" id="A0A835VZT9"/>
<evidence type="ECO:0000313" key="3">
    <source>
        <dbReference type="Proteomes" id="UP000650467"/>
    </source>
</evidence>
<dbReference type="OrthoDB" id="545266at2759"/>
<dbReference type="PANTHER" id="PTHR33104">
    <property type="entry name" value="SI:DKEY-29D5.2"/>
    <property type="match status" value="1"/>
</dbReference>
<dbReference type="Proteomes" id="UP000650467">
    <property type="component" value="Unassembled WGS sequence"/>
</dbReference>
<evidence type="ECO:0000256" key="1">
    <source>
        <dbReference type="SAM" id="Coils"/>
    </source>
</evidence>
<dbReference type="EMBL" id="JAEHOC010000015">
    <property type="protein sequence ID" value="KAG2435357.1"/>
    <property type="molecule type" value="Genomic_DNA"/>
</dbReference>
<comment type="caution">
    <text evidence="2">The sequence shown here is derived from an EMBL/GenBank/DDBJ whole genome shotgun (WGS) entry which is preliminary data.</text>
</comment>
<accession>A0A835VZT9</accession>
<proteinExistence type="predicted"/>
<keyword evidence="3" id="KW-1185">Reference proteome</keyword>
<reference evidence="2" key="1">
    <citation type="journal article" date="2020" name="bioRxiv">
        <title>Comparative genomics of Chlamydomonas.</title>
        <authorList>
            <person name="Craig R.J."/>
            <person name="Hasan A.R."/>
            <person name="Ness R.W."/>
            <person name="Keightley P.D."/>
        </authorList>
    </citation>
    <scope>NUCLEOTIDE SEQUENCE</scope>
    <source>
        <strain evidence="2">SAG 7.73</strain>
    </source>
</reference>
<feature type="coiled-coil region" evidence="1">
    <location>
        <begin position="208"/>
        <end position="235"/>
    </location>
</feature>
<dbReference type="PANTHER" id="PTHR33104:SF2">
    <property type="entry name" value="CXC3 LIKE CYSTEINE CLUSTER DOMAIN-CONTAINING PROTEIN"/>
    <property type="match status" value="1"/>
</dbReference>
<keyword evidence="1" id="KW-0175">Coiled coil</keyword>